<dbReference type="CDD" id="cd09601">
    <property type="entry name" value="M1_APN-Q_like"/>
    <property type="match status" value="1"/>
</dbReference>
<feature type="domain" description="Peptidase M1 membrane alanine aminopeptidase" evidence="21">
    <location>
        <begin position="298"/>
        <end position="521"/>
    </location>
</feature>
<dbReference type="PRINTS" id="PR00756">
    <property type="entry name" value="ALADIPTASE"/>
</dbReference>
<dbReference type="FunFam" id="1.25.50.20:FF:000001">
    <property type="entry name" value="Aminopeptidase"/>
    <property type="match status" value="1"/>
</dbReference>
<evidence type="ECO:0000259" key="23">
    <source>
        <dbReference type="Pfam" id="PF17900"/>
    </source>
</evidence>
<evidence type="ECO:0000256" key="7">
    <source>
        <dbReference type="ARBA" id="ARBA00022692"/>
    </source>
</evidence>
<feature type="binding site" evidence="18">
    <location>
        <position position="393"/>
    </location>
    <ligand>
        <name>Zn(2+)</name>
        <dbReference type="ChEBI" id="CHEBI:29105"/>
        <note>catalytic</note>
    </ligand>
</feature>
<dbReference type="Gene3D" id="1.25.50.20">
    <property type="match status" value="2"/>
</dbReference>
<dbReference type="InterPro" id="IPR001930">
    <property type="entry name" value="Peptidase_M1"/>
</dbReference>
<dbReference type="GO" id="GO:0005737">
    <property type="term" value="C:cytoplasm"/>
    <property type="evidence" value="ECO:0007669"/>
    <property type="project" value="TreeGrafter"/>
</dbReference>
<dbReference type="SUPFAM" id="SSF55486">
    <property type="entry name" value="Metalloproteases ('zincins'), catalytic domain"/>
    <property type="match status" value="1"/>
</dbReference>
<keyword evidence="15" id="KW-1015">Disulfide bond</keyword>
<proteinExistence type="inferred from homology"/>
<keyword evidence="10 18" id="KW-0862">Zinc</keyword>
<evidence type="ECO:0000256" key="19">
    <source>
        <dbReference type="PIRSR" id="PIRSR634016-4"/>
    </source>
</evidence>
<dbReference type="FunFam" id="1.10.390.10:FF:000006">
    <property type="entry name" value="Puromycin-sensitive aminopeptidase"/>
    <property type="match status" value="1"/>
</dbReference>
<keyword evidence="13" id="KW-0482">Metalloprotease</keyword>
<dbReference type="GO" id="GO:0005615">
    <property type="term" value="C:extracellular space"/>
    <property type="evidence" value="ECO:0007669"/>
    <property type="project" value="TreeGrafter"/>
</dbReference>
<evidence type="ECO:0000256" key="14">
    <source>
        <dbReference type="ARBA" id="ARBA00023136"/>
    </source>
</evidence>
<protein>
    <recommendedName>
        <fullName evidence="26">Aminopeptidase</fullName>
    </recommendedName>
</protein>
<dbReference type="Gene3D" id="2.60.40.1730">
    <property type="entry name" value="tricorn interacting facor f3 domain"/>
    <property type="match status" value="1"/>
</dbReference>
<comment type="subcellular location">
    <subcellularLocation>
        <location evidence="1">Cell membrane</location>
    </subcellularLocation>
    <subcellularLocation>
        <location evidence="2">Membrane</location>
        <topology evidence="2">Single-pass type II membrane protein</topology>
    </subcellularLocation>
</comment>
<dbReference type="Gene3D" id="1.10.390.10">
    <property type="entry name" value="Neutral Protease Domain 2"/>
    <property type="match status" value="1"/>
</dbReference>
<feature type="domain" description="Aminopeptidase N-like N-terminal" evidence="23">
    <location>
        <begin position="56"/>
        <end position="261"/>
    </location>
</feature>
<dbReference type="Pfam" id="PF11838">
    <property type="entry name" value="ERAP1_C"/>
    <property type="match status" value="2"/>
</dbReference>
<dbReference type="PANTHER" id="PTHR11533">
    <property type="entry name" value="PROTEASE M1 ZINC METALLOPROTEASE"/>
    <property type="match status" value="1"/>
</dbReference>
<evidence type="ECO:0000256" key="12">
    <source>
        <dbReference type="ARBA" id="ARBA00022989"/>
    </source>
</evidence>
<gene>
    <name evidence="24" type="ORF">fugu_012075</name>
</gene>
<keyword evidence="11" id="KW-0735">Signal-anchor</keyword>
<evidence type="ECO:0000313" key="25">
    <source>
        <dbReference type="Proteomes" id="UP000516260"/>
    </source>
</evidence>
<evidence type="ECO:0000256" key="6">
    <source>
        <dbReference type="ARBA" id="ARBA00022670"/>
    </source>
</evidence>
<name>A0A4Z2C9H0_9TELE</name>
<dbReference type="AlphaFoldDB" id="A0A4Z2C9H0"/>
<dbReference type="InterPro" id="IPR034016">
    <property type="entry name" value="M1_APN-typ"/>
</dbReference>
<comment type="cofactor">
    <cofactor evidence="18">
        <name>Zn(2+)</name>
        <dbReference type="ChEBI" id="CHEBI:29105"/>
    </cofactor>
    <text evidence="18">Binds 1 zinc ion per subunit.</text>
</comment>
<dbReference type="Proteomes" id="UP000516260">
    <property type="component" value="Chromosome 12"/>
</dbReference>
<dbReference type="GO" id="GO:0005886">
    <property type="term" value="C:plasma membrane"/>
    <property type="evidence" value="ECO:0007669"/>
    <property type="project" value="UniProtKB-SubCell"/>
</dbReference>
<dbReference type="InterPro" id="IPR042097">
    <property type="entry name" value="Aminopeptidase_N-like_N_sf"/>
</dbReference>
<evidence type="ECO:0000256" key="1">
    <source>
        <dbReference type="ARBA" id="ARBA00004236"/>
    </source>
</evidence>
<keyword evidence="14 20" id="KW-0472">Membrane</keyword>
<sequence>MPKQSFISRTAVVLVVLTVFIIAGIITVVILFNNDLSRLRTTKVLPSMRLPKNLLPHSYKVVLQPHLYTQVMEEENGTSVNHTLQFNGISVVNFHCVEKTQTIYLHSKDLLITKIPVVKNQRRKVSLKVSQTVFHNDPSDFMEIYLEEPLETGEDYSLRLEFWGQMSEASAGLYVSTYHERDEEENVDTVRYLAATHLEPTMARAVFPCFDEPDMKAVFNVTIIHRNDMVALANGPIKGSADIGDWSYTSFYPTPKMSTYLFAFTVSEFTSIRSTTHDDVKIYTFARPEVTSGGLTRYAADVAGRILKFFEGYFGVNYKQGTLKQILLPDLDVIGMENWGLITYKEEVLLYDEKVSSQLDKHVIVVLIAHEIAHQWFGNLVTMKWWNQIWLNEGFATYMSIIAVNHVEPTFKLNEIFFLNELHSAFEQDALPSSHPLNPPEAEIQSAVDINHLFDVITYSKGASVLRMLADYMGGNVFHEGVKVSFLIFDFPAFVIITLLSSQAVKKDSGHTDVATLMESWTNQTGFPVITINTSTGEIYQKRFLFNDSSESDVWWQIPIRVMSSRADASLIKLTSKSPVKKNELISKNGEWILANVNRTGYYRVNYDPENWKRLLTQLETDRNLIPLVNRGQLIDDAFNLARANLVNVTLALDSTRFLRKETEYIPWEAATRNLQYFVLMFQHTEAFGPLQACTYLRNQVEHLYDFYSNFTDDYAVPHEQASQYGQFTAVEVACSNQLPRCLKMASKVFGEWMSSNTNCIHPNLRSIIYCHAVAAGGEKEWEFAWEKVQTTNSSTEKEELLKALSCTTKVWLLSRYLEYSLEKADELDVAYVVGAVAGNVLGNPLAWNFVRQHWKNISGVLPAMLQSLTSQLFNQLQLKELESFAAERKLLSTKIVTQFIEQAQANIRLVDKHMYTTYLRNQVEHLYDFYSNFTDDYAVPHEQASQYGQFTAVEVACSNQLPRCLKMASKVFGEWMSSNTNCIHPNLRSIIYCHAVAAGGEKEWEFAWEKVQTTNSSTEKEELLKALSCTTKVWLLSRYLEYSLEKADELDVAYVVGAVAGNVLGNPLAWNFVRQHWKNISGVLPAMLQSLTSQLFNQLQLKEVN</sequence>
<evidence type="ECO:0000259" key="21">
    <source>
        <dbReference type="Pfam" id="PF01433"/>
    </source>
</evidence>
<evidence type="ECO:0000256" key="15">
    <source>
        <dbReference type="ARBA" id="ARBA00023157"/>
    </source>
</evidence>
<reference evidence="24 25" key="1">
    <citation type="submission" date="2019-04" db="EMBL/GenBank/DDBJ databases">
        <title>The sequence and de novo assembly of Takifugu bimaculatus genome using PacBio and Hi-C technologies.</title>
        <authorList>
            <person name="Xu P."/>
            <person name="Liu B."/>
            <person name="Zhou Z."/>
        </authorList>
    </citation>
    <scope>NUCLEOTIDE SEQUENCE [LARGE SCALE GENOMIC DNA]</scope>
    <source>
        <strain evidence="24">TB-2018</strain>
        <tissue evidence="24">Muscle</tissue>
    </source>
</reference>
<keyword evidence="12 20" id="KW-1133">Transmembrane helix</keyword>
<evidence type="ECO:0000256" key="16">
    <source>
        <dbReference type="ARBA" id="ARBA00023180"/>
    </source>
</evidence>
<accession>A0A4Z2C9H0</accession>
<comment type="caution">
    <text evidence="24">The sequence shown here is derived from an EMBL/GenBank/DDBJ whole genome shotgun (WGS) entry which is preliminary data.</text>
</comment>
<evidence type="ECO:0008006" key="26">
    <source>
        <dbReference type="Google" id="ProtNLM"/>
    </source>
</evidence>
<evidence type="ECO:0000256" key="18">
    <source>
        <dbReference type="PIRSR" id="PIRSR634016-3"/>
    </source>
</evidence>
<dbReference type="Pfam" id="PF17900">
    <property type="entry name" value="Peptidase_M1_N"/>
    <property type="match status" value="1"/>
</dbReference>
<evidence type="ECO:0000256" key="13">
    <source>
        <dbReference type="ARBA" id="ARBA00023049"/>
    </source>
</evidence>
<dbReference type="SUPFAM" id="SSF63737">
    <property type="entry name" value="Leukotriene A4 hydrolase N-terminal domain"/>
    <property type="match status" value="1"/>
</dbReference>
<organism evidence="24 25">
    <name type="scientific">Takifugu bimaculatus</name>
    <dbReference type="NCBI Taxonomy" id="433685"/>
    <lineage>
        <taxon>Eukaryota</taxon>
        <taxon>Metazoa</taxon>
        <taxon>Chordata</taxon>
        <taxon>Craniata</taxon>
        <taxon>Vertebrata</taxon>
        <taxon>Euteleostomi</taxon>
        <taxon>Actinopterygii</taxon>
        <taxon>Neopterygii</taxon>
        <taxon>Teleostei</taxon>
        <taxon>Neoteleostei</taxon>
        <taxon>Acanthomorphata</taxon>
        <taxon>Eupercaria</taxon>
        <taxon>Tetraodontiformes</taxon>
        <taxon>Tetradontoidea</taxon>
        <taxon>Tetraodontidae</taxon>
        <taxon>Takifugu</taxon>
    </lineage>
</organism>
<evidence type="ECO:0000256" key="10">
    <source>
        <dbReference type="ARBA" id="ARBA00022833"/>
    </source>
</evidence>
<dbReference type="EMBL" id="SWLE01000004">
    <property type="protein sequence ID" value="TNN00829.1"/>
    <property type="molecule type" value="Genomic_DNA"/>
</dbReference>
<keyword evidence="4" id="KW-0031">Aminopeptidase</keyword>
<evidence type="ECO:0000256" key="8">
    <source>
        <dbReference type="ARBA" id="ARBA00022723"/>
    </source>
</evidence>
<keyword evidence="7 20" id="KW-0812">Transmembrane</keyword>
<feature type="active site" description="Proton acceptor" evidence="17">
    <location>
        <position position="371"/>
    </location>
</feature>
<feature type="site" description="Transition state stabilizer" evidence="19">
    <location>
        <position position="459"/>
    </location>
</feature>
<keyword evidence="6" id="KW-0645">Protease</keyword>
<dbReference type="FunFam" id="2.60.40.1730:FF:000012">
    <property type="entry name" value="Aminopeptidase N"/>
    <property type="match status" value="1"/>
</dbReference>
<keyword evidence="5" id="KW-1003">Cell membrane</keyword>
<feature type="binding site" evidence="18">
    <location>
        <position position="370"/>
    </location>
    <ligand>
        <name>Zn(2+)</name>
        <dbReference type="ChEBI" id="CHEBI:29105"/>
        <note>catalytic</note>
    </ligand>
</feature>
<feature type="transmembrane region" description="Helical" evidence="20">
    <location>
        <begin position="12"/>
        <end position="32"/>
    </location>
</feature>
<evidence type="ECO:0000256" key="4">
    <source>
        <dbReference type="ARBA" id="ARBA00022438"/>
    </source>
</evidence>
<evidence type="ECO:0000256" key="20">
    <source>
        <dbReference type="SAM" id="Phobius"/>
    </source>
</evidence>
<keyword evidence="8 18" id="KW-0479">Metal-binding</keyword>
<keyword evidence="9" id="KW-0378">Hydrolase</keyword>
<evidence type="ECO:0000256" key="3">
    <source>
        <dbReference type="ARBA" id="ARBA00010136"/>
    </source>
</evidence>
<evidence type="ECO:0000256" key="17">
    <source>
        <dbReference type="PIRSR" id="PIRSR634016-1"/>
    </source>
</evidence>
<feature type="binding site" evidence="18">
    <location>
        <position position="374"/>
    </location>
    <ligand>
        <name>Zn(2+)</name>
        <dbReference type="ChEBI" id="CHEBI:29105"/>
        <note>catalytic</note>
    </ligand>
</feature>
<feature type="domain" description="ERAP1-like C-terminal" evidence="22">
    <location>
        <begin position="915"/>
        <end position="1101"/>
    </location>
</feature>
<dbReference type="GO" id="GO:0006508">
    <property type="term" value="P:proteolysis"/>
    <property type="evidence" value="ECO:0007669"/>
    <property type="project" value="UniProtKB-KW"/>
</dbReference>
<dbReference type="GO" id="GO:0008270">
    <property type="term" value="F:zinc ion binding"/>
    <property type="evidence" value="ECO:0007669"/>
    <property type="project" value="InterPro"/>
</dbReference>
<keyword evidence="25" id="KW-1185">Reference proteome</keyword>
<dbReference type="GO" id="GO:0070006">
    <property type="term" value="F:metalloaminopeptidase activity"/>
    <property type="evidence" value="ECO:0007669"/>
    <property type="project" value="TreeGrafter"/>
</dbReference>
<evidence type="ECO:0000256" key="9">
    <source>
        <dbReference type="ARBA" id="ARBA00022801"/>
    </source>
</evidence>
<dbReference type="InterPro" id="IPR045357">
    <property type="entry name" value="Aminopeptidase_N-like_N"/>
</dbReference>
<dbReference type="InterPro" id="IPR014782">
    <property type="entry name" value="Peptidase_M1_dom"/>
</dbReference>
<dbReference type="InterPro" id="IPR024571">
    <property type="entry name" value="ERAP1-like_C_dom"/>
</dbReference>
<feature type="domain" description="ERAP1-like C-terminal" evidence="22">
    <location>
        <begin position="592"/>
        <end position="909"/>
    </location>
</feature>
<evidence type="ECO:0000256" key="2">
    <source>
        <dbReference type="ARBA" id="ARBA00004606"/>
    </source>
</evidence>
<dbReference type="GO" id="GO:0043171">
    <property type="term" value="P:peptide catabolic process"/>
    <property type="evidence" value="ECO:0007669"/>
    <property type="project" value="TreeGrafter"/>
</dbReference>
<evidence type="ECO:0000256" key="5">
    <source>
        <dbReference type="ARBA" id="ARBA00022475"/>
    </source>
</evidence>
<dbReference type="Pfam" id="PF01433">
    <property type="entry name" value="Peptidase_M1"/>
    <property type="match status" value="1"/>
</dbReference>
<dbReference type="InterPro" id="IPR027268">
    <property type="entry name" value="Peptidase_M4/M1_CTD_sf"/>
</dbReference>
<evidence type="ECO:0000259" key="22">
    <source>
        <dbReference type="Pfam" id="PF11838"/>
    </source>
</evidence>
<dbReference type="InterPro" id="IPR050344">
    <property type="entry name" value="Peptidase_M1_aminopeptidases"/>
</dbReference>
<evidence type="ECO:0000256" key="11">
    <source>
        <dbReference type="ARBA" id="ARBA00022968"/>
    </source>
</evidence>
<comment type="similarity">
    <text evidence="3">Belongs to the peptidase M1 family.</text>
</comment>
<keyword evidence="16" id="KW-0325">Glycoprotein</keyword>
<dbReference type="PANTHER" id="PTHR11533:SF259">
    <property type="entry name" value="AMINOPEPTIDASE"/>
    <property type="match status" value="1"/>
</dbReference>
<dbReference type="GO" id="GO:0042277">
    <property type="term" value="F:peptide binding"/>
    <property type="evidence" value="ECO:0007669"/>
    <property type="project" value="TreeGrafter"/>
</dbReference>
<dbReference type="Gene3D" id="2.60.40.1910">
    <property type="match status" value="1"/>
</dbReference>
<evidence type="ECO:0000313" key="24">
    <source>
        <dbReference type="EMBL" id="TNN00829.1"/>
    </source>
</evidence>